<evidence type="ECO:0000313" key="7">
    <source>
        <dbReference type="EMBL" id="REA64328.1"/>
    </source>
</evidence>
<dbReference type="InterPro" id="IPR036388">
    <property type="entry name" value="WH-like_DNA-bd_sf"/>
</dbReference>
<evidence type="ECO:0000313" key="8">
    <source>
        <dbReference type="Proteomes" id="UP000256373"/>
    </source>
</evidence>
<dbReference type="InterPro" id="IPR013249">
    <property type="entry name" value="RNA_pol_sigma70_r4_t2"/>
</dbReference>
<keyword evidence="3" id="KW-0731">Sigma factor</keyword>
<evidence type="ECO:0000256" key="1">
    <source>
        <dbReference type="ARBA" id="ARBA00010641"/>
    </source>
</evidence>
<feature type="domain" description="RNA polymerase sigma-70 region 2" evidence="5">
    <location>
        <begin position="20"/>
        <end position="86"/>
    </location>
</feature>
<dbReference type="InterPro" id="IPR013324">
    <property type="entry name" value="RNA_pol_sigma_r3/r4-like"/>
</dbReference>
<dbReference type="RefSeq" id="WP_115828934.1">
    <property type="nucleotide sequence ID" value="NZ_QNUL01000001.1"/>
</dbReference>
<evidence type="ECO:0000256" key="4">
    <source>
        <dbReference type="ARBA" id="ARBA00023163"/>
    </source>
</evidence>
<evidence type="ECO:0000259" key="6">
    <source>
        <dbReference type="Pfam" id="PF08281"/>
    </source>
</evidence>
<accession>A0A3D8YHN9</accession>
<dbReference type="InterPro" id="IPR007627">
    <property type="entry name" value="RNA_pol_sigma70_r2"/>
</dbReference>
<dbReference type="GO" id="GO:0006352">
    <property type="term" value="P:DNA-templated transcription initiation"/>
    <property type="evidence" value="ECO:0007669"/>
    <property type="project" value="InterPro"/>
</dbReference>
<dbReference type="InterPro" id="IPR014284">
    <property type="entry name" value="RNA_pol_sigma-70_dom"/>
</dbReference>
<dbReference type="NCBIfam" id="TIGR02985">
    <property type="entry name" value="Sig70_bacteroi1"/>
    <property type="match status" value="1"/>
</dbReference>
<gene>
    <name evidence="7" type="ORF">DSL64_01905</name>
</gene>
<proteinExistence type="inferred from homology"/>
<evidence type="ECO:0000256" key="2">
    <source>
        <dbReference type="ARBA" id="ARBA00023015"/>
    </source>
</evidence>
<comment type="caution">
    <text evidence="7">The sequence shown here is derived from an EMBL/GenBank/DDBJ whole genome shotgun (WGS) entry which is preliminary data.</text>
</comment>
<dbReference type="SUPFAM" id="SSF88659">
    <property type="entry name" value="Sigma3 and sigma4 domains of RNA polymerase sigma factors"/>
    <property type="match status" value="1"/>
</dbReference>
<name>A0A3D8YHN9_9BACT</name>
<keyword evidence="8" id="KW-1185">Reference proteome</keyword>
<dbReference type="Proteomes" id="UP000256373">
    <property type="component" value="Unassembled WGS sequence"/>
</dbReference>
<reference evidence="7 8" key="1">
    <citation type="submission" date="2018-07" db="EMBL/GenBank/DDBJ databases">
        <title>Dyadobacter roseus sp. nov., isolated from rose rhizosphere soil.</title>
        <authorList>
            <person name="Chen L."/>
        </authorList>
    </citation>
    <scope>NUCLEOTIDE SEQUENCE [LARGE SCALE GENOMIC DNA]</scope>
    <source>
        <strain evidence="7 8">RS19</strain>
    </source>
</reference>
<dbReference type="Gene3D" id="1.10.10.10">
    <property type="entry name" value="Winged helix-like DNA-binding domain superfamily/Winged helix DNA-binding domain"/>
    <property type="match status" value="1"/>
</dbReference>
<dbReference type="PANTHER" id="PTHR43133:SF46">
    <property type="entry name" value="RNA POLYMERASE SIGMA-70 FACTOR ECF SUBFAMILY"/>
    <property type="match status" value="1"/>
</dbReference>
<dbReference type="PANTHER" id="PTHR43133">
    <property type="entry name" value="RNA POLYMERASE ECF-TYPE SIGMA FACTO"/>
    <property type="match status" value="1"/>
</dbReference>
<dbReference type="SUPFAM" id="SSF88946">
    <property type="entry name" value="Sigma2 domain of RNA polymerase sigma factors"/>
    <property type="match status" value="1"/>
</dbReference>
<dbReference type="GO" id="GO:0016987">
    <property type="term" value="F:sigma factor activity"/>
    <property type="evidence" value="ECO:0007669"/>
    <property type="project" value="UniProtKB-KW"/>
</dbReference>
<dbReference type="NCBIfam" id="TIGR02937">
    <property type="entry name" value="sigma70-ECF"/>
    <property type="match status" value="1"/>
</dbReference>
<dbReference type="InterPro" id="IPR013325">
    <property type="entry name" value="RNA_pol_sigma_r2"/>
</dbReference>
<dbReference type="InterPro" id="IPR014327">
    <property type="entry name" value="RNA_pol_sigma70_bacteroid"/>
</dbReference>
<keyword evidence="4" id="KW-0804">Transcription</keyword>
<evidence type="ECO:0000256" key="3">
    <source>
        <dbReference type="ARBA" id="ARBA00023082"/>
    </source>
</evidence>
<sequence length="175" mass="20899">MTSDDKEKFILNDEKSFEQLYVSHARKLYRFCCYYIKNQEDAKEIIQEIFQSLWERRDQVEINVPIEQYLKKAVKLRIFKYFRDKSVREKHVMSFLNDQTTGENTTENSIMYYQLSDQIEILVDSLPDKTGEIFRLSRHQGLSHKEIAGMLLISEKAVEYHITKTIAFLRRALSE</sequence>
<dbReference type="InterPro" id="IPR039425">
    <property type="entry name" value="RNA_pol_sigma-70-like"/>
</dbReference>
<dbReference type="Pfam" id="PF04542">
    <property type="entry name" value="Sigma70_r2"/>
    <property type="match status" value="1"/>
</dbReference>
<dbReference type="GO" id="GO:0003677">
    <property type="term" value="F:DNA binding"/>
    <property type="evidence" value="ECO:0007669"/>
    <property type="project" value="InterPro"/>
</dbReference>
<dbReference type="EMBL" id="QNUL01000001">
    <property type="protein sequence ID" value="REA64328.1"/>
    <property type="molecule type" value="Genomic_DNA"/>
</dbReference>
<comment type="similarity">
    <text evidence="1">Belongs to the sigma-70 factor family. ECF subfamily.</text>
</comment>
<dbReference type="OrthoDB" id="665113at2"/>
<organism evidence="7 8">
    <name type="scientific">Dyadobacter luteus</name>
    <dbReference type="NCBI Taxonomy" id="2259619"/>
    <lineage>
        <taxon>Bacteria</taxon>
        <taxon>Pseudomonadati</taxon>
        <taxon>Bacteroidota</taxon>
        <taxon>Cytophagia</taxon>
        <taxon>Cytophagales</taxon>
        <taxon>Spirosomataceae</taxon>
        <taxon>Dyadobacter</taxon>
    </lineage>
</organism>
<feature type="domain" description="RNA polymerase sigma factor 70 region 4 type 2" evidence="6">
    <location>
        <begin position="119"/>
        <end position="165"/>
    </location>
</feature>
<dbReference type="Gene3D" id="1.10.1740.10">
    <property type="match status" value="1"/>
</dbReference>
<evidence type="ECO:0000259" key="5">
    <source>
        <dbReference type="Pfam" id="PF04542"/>
    </source>
</evidence>
<protein>
    <submittedName>
        <fullName evidence="7">RNA polymerase sigma-70 factor</fullName>
    </submittedName>
</protein>
<dbReference type="AlphaFoldDB" id="A0A3D8YHN9"/>
<dbReference type="Pfam" id="PF08281">
    <property type="entry name" value="Sigma70_r4_2"/>
    <property type="match status" value="1"/>
</dbReference>
<keyword evidence="2" id="KW-0805">Transcription regulation</keyword>